<dbReference type="InterPro" id="IPR001789">
    <property type="entry name" value="Sig_transdc_resp-reg_receiver"/>
</dbReference>
<organism evidence="3 4">
    <name type="scientific">Gigaspora margarita</name>
    <dbReference type="NCBI Taxonomy" id="4874"/>
    <lineage>
        <taxon>Eukaryota</taxon>
        <taxon>Fungi</taxon>
        <taxon>Fungi incertae sedis</taxon>
        <taxon>Mucoromycota</taxon>
        <taxon>Glomeromycotina</taxon>
        <taxon>Glomeromycetes</taxon>
        <taxon>Diversisporales</taxon>
        <taxon>Gigasporaceae</taxon>
        <taxon>Gigaspora</taxon>
    </lineage>
</organism>
<feature type="domain" description="Response regulatory" evidence="2">
    <location>
        <begin position="1"/>
        <end position="132"/>
    </location>
</feature>
<gene>
    <name evidence="3" type="ORF">GMARGA_LOCUS11794</name>
</gene>
<reference evidence="3 4" key="1">
    <citation type="submission" date="2021-06" db="EMBL/GenBank/DDBJ databases">
        <authorList>
            <person name="Kallberg Y."/>
            <person name="Tangrot J."/>
            <person name="Rosling A."/>
        </authorList>
    </citation>
    <scope>NUCLEOTIDE SEQUENCE [LARGE SCALE GENOMIC DNA]</scope>
    <source>
        <strain evidence="3 4">120-4 pot B 10/14</strain>
    </source>
</reference>
<dbReference type="Proteomes" id="UP000789901">
    <property type="component" value="Unassembled WGS sequence"/>
</dbReference>
<dbReference type="Gene3D" id="3.40.50.2300">
    <property type="match status" value="1"/>
</dbReference>
<dbReference type="EMBL" id="CAJVQB010007013">
    <property type="protein sequence ID" value="CAG8695601.1"/>
    <property type="molecule type" value="Genomic_DNA"/>
</dbReference>
<evidence type="ECO:0000313" key="4">
    <source>
        <dbReference type="Proteomes" id="UP000789901"/>
    </source>
</evidence>
<proteinExistence type="predicted"/>
<protein>
    <submittedName>
        <fullName evidence="3">25373_t:CDS:1</fullName>
    </submittedName>
</protein>
<accession>A0ABN7UYV3</accession>
<evidence type="ECO:0000259" key="2">
    <source>
        <dbReference type="PROSITE" id="PS50110"/>
    </source>
</evidence>
<evidence type="ECO:0000256" key="1">
    <source>
        <dbReference type="PROSITE-ProRule" id="PRU00169"/>
    </source>
</evidence>
<keyword evidence="4" id="KW-1185">Reference proteome</keyword>
<dbReference type="SUPFAM" id="SSF52172">
    <property type="entry name" value="CheY-like"/>
    <property type="match status" value="1"/>
</dbReference>
<sequence length="132" mass="14703">MCFDNNSNNLKQLSSLGYSTISATNSQEAINIFKSEFEQLNSTHLTFLNSDINILEFCRISIVLVGCNFLHTISGFEISQAIRSICPQSSNIPIFALVASLMDKIHDKYIELGLDGCLIKPLKTEQLEKVSI</sequence>
<comment type="caution">
    <text evidence="3">The sequence shown here is derived from an EMBL/GenBank/DDBJ whole genome shotgun (WGS) entry which is preliminary data.</text>
</comment>
<evidence type="ECO:0000313" key="3">
    <source>
        <dbReference type="EMBL" id="CAG8695601.1"/>
    </source>
</evidence>
<dbReference type="PROSITE" id="PS50110">
    <property type="entry name" value="RESPONSE_REGULATORY"/>
    <property type="match status" value="1"/>
</dbReference>
<name>A0ABN7UYV3_GIGMA</name>
<comment type="caution">
    <text evidence="1">Lacks conserved residue(s) required for the propagation of feature annotation.</text>
</comment>
<dbReference type="InterPro" id="IPR011006">
    <property type="entry name" value="CheY-like_superfamily"/>
</dbReference>